<proteinExistence type="predicted"/>
<reference evidence="2 3" key="1">
    <citation type="submission" date="2017-09" db="EMBL/GenBank/DDBJ databases">
        <title>Arcobacter canalis sp. nov., a new species isolated from a water canal contaminated with urban sewage.</title>
        <authorList>
            <person name="Perez-Cataluna A."/>
            <person name="Salas-Masso N."/>
            <person name="Figueras M.J."/>
        </authorList>
    </citation>
    <scope>NUCLEOTIDE SEQUENCE [LARGE SCALE GENOMIC DNA]</scope>
    <source>
        <strain evidence="2 3">F98-3</strain>
    </source>
</reference>
<keyword evidence="3" id="KW-1185">Reference proteome</keyword>
<dbReference type="SUPFAM" id="SSF46689">
    <property type="entry name" value="Homeodomain-like"/>
    <property type="match status" value="1"/>
</dbReference>
<dbReference type="EMBL" id="NXFY01000016">
    <property type="protein sequence ID" value="PHO17494.1"/>
    <property type="molecule type" value="Genomic_DNA"/>
</dbReference>
<dbReference type="AlphaFoldDB" id="A0A2G1DGC1"/>
<dbReference type="KEGG" id="amol:AMOL_2553"/>
<evidence type="ECO:0000313" key="3">
    <source>
        <dbReference type="Proteomes" id="UP000221222"/>
    </source>
</evidence>
<dbReference type="Proteomes" id="UP000262712">
    <property type="component" value="Chromosome"/>
</dbReference>
<protein>
    <recommendedName>
        <fullName evidence="5">Mor transcription activator domain-containing protein</fullName>
    </recommendedName>
</protein>
<dbReference type="Proteomes" id="UP000221222">
    <property type="component" value="Unassembled WGS sequence"/>
</dbReference>
<dbReference type="EMBL" id="CP032098">
    <property type="protein sequence ID" value="AXX93492.1"/>
    <property type="molecule type" value="Genomic_DNA"/>
</dbReference>
<organism evidence="2 3">
    <name type="scientific">Malaciobacter molluscorum LMG 25693</name>
    <dbReference type="NCBI Taxonomy" id="870501"/>
    <lineage>
        <taxon>Bacteria</taxon>
        <taxon>Pseudomonadati</taxon>
        <taxon>Campylobacterota</taxon>
        <taxon>Epsilonproteobacteria</taxon>
        <taxon>Campylobacterales</taxon>
        <taxon>Arcobacteraceae</taxon>
        <taxon>Malaciobacter</taxon>
    </lineage>
</organism>
<name>A0A2G1DGC1_9BACT</name>
<reference evidence="1 4" key="2">
    <citation type="submission" date="2018-08" db="EMBL/GenBank/DDBJ databases">
        <title>Complete genome of the Arcobacter molluscorum type strain LMG 25693.</title>
        <authorList>
            <person name="Miller W.G."/>
            <person name="Yee E."/>
            <person name="Bono J.L."/>
        </authorList>
    </citation>
    <scope>NUCLEOTIDE SEQUENCE [LARGE SCALE GENOMIC DNA]</scope>
    <source>
        <strain evidence="1 4">CECT 7696</strain>
    </source>
</reference>
<evidence type="ECO:0008006" key="5">
    <source>
        <dbReference type="Google" id="ProtNLM"/>
    </source>
</evidence>
<sequence>MSIRVNTYELLVEELGEETAFKVCEVFGGIDIKIPKKAHKTFRIKEIVKRHINLLQQKDKKCKFVKLFSQELELSPRAIYKIIQDVEDEIRKNGK</sequence>
<evidence type="ECO:0000313" key="4">
    <source>
        <dbReference type="Proteomes" id="UP000262712"/>
    </source>
</evidence>
<evidence type="ECO:0000313" key="2">
    <source>
        <dbReference type="EMBL" id="PHO17494.1"/>
    </source>
</evidence>
<dbReference type="InterPro" id="IPR009057">
    <property type="entry name" value="Homeodomain-like_sf"/>
</dbReference>
<accession>A0A2G1DGC1</accession>
<gene>
    <name evidence="1" type="ORF">AMOL_2553</name>
    <name evidence="2" type="ORF">CPU12_10000</name>
</gene>
<evidence type="ECO:0000313" key="1">
    <source>
        <dbReference type="EMBL" id="AXX93492.1"/>
    </source>
</evidence>